<dbReference type="SMART" id="SM00326">
    <property type="entry name" value="SH3"/>
    <property type="match status" value="1"/>
</dbReference>
<evidence type="ECO:0000256" key="10">
    <source>
        <dbReference type="PROSITE-ProRule" id="PRU00192"/>
    </source>
</evidence>
<reference evidence="17" key="1">
    <citation type="submission" date="2025-08" db="UniProtKB">
        <authorList>
            <consortium name="RefSeq"/>
        </authorList>
    </citation>
    <scope>IDENTIFICATION</scope>
</reference>
<evidence type="ECO:0000256" key="3">
    <source>
        <dbReference type="ARBA" id="ARBA00012406"/>
    </source>
</evidence>
<keyword evidence="5" id="KW-0723">Serine/threonine-protein kinase</keyword>
<evidence type="ECO:0000256" key="4">
    <source>
        <dbReference type="ARBA" id="ARBA00022443"/>
    </source>
</evidence>
<dbReference type="PRINTS" id="PR00109">
    <property type="entry name" value="TYRKINASE"/>
</dbReference>
<dbReference type="SMART" id="SM00220">
    <property type="entry name" value="S_TKc"/>
    <property type="match status" value="1"/>
</dbReference>
<dbReference type="Pfam" id="PF07714">
    <property type="entry name" value="PK_Tyr_Ser-Thr"/>
    <property type="match status" value="1"/>
</dbReference>
<keyword evidence="5" id="KW-0418">Kinase</keyword>
<evidence type="ECO:0000256" key="2">
    <source>
        <dbReference type="ARBA" id="ARBA00006529"/>
    </source>
</evidence>
<evidence type="ECO:0000256" key="6">
    <source>
        <dbReference type="ARBA" id="ARBA00022741"/>
    </source>
</evidence>
<accession>A0ABM1E5I4</accession>
<evidence type="ECO:0000256" key="9">
    <source>
        <dbReference type="ARBA" id="ARBA00048329"/>
    </source>
</evidence>
<keyword evidence="12" id="KW-0175">Coiled coil</keyword>
<feature type="region of interest" description="Disordered" evidence="13">
    <location>
        <begin position="503"/>
        <end position="536"/>
    </location>
</feature>
<keyword evidence="5" id="KW-0808">Transferase</keyword>
<protein>
    <recommendedName>
        <fullName evidence="3">mitogen-activated protein kinase kinase kinase</fullName>
        <ecNumber evidence="3">2.7.11.25</ecNumber>
    </recommendedName>
</protein>
<dbReference type="PROSITE" id="PS00108">
    <property type="entry name" value="PROTEIN_KINASE_ST"/>
    <property type="match status" value="1"/>
</dbReference>
<feature type="compositionally biased region" description="Polar residues" evidence="13">
    <location>
        <begin position="649"/>
        <end position="658"/>
    </location>
</feature>
<organism evidence="16 17">
    <name type="scientific">Priapulus caudatus</name>
    <name type="common">Priapulid worm</name>
    <dbReference type="NCBI Taxonomy" id="37621"/>
    <lineage>
        <taxon>Eukaryota</taxon>
        <taxon>Metazoa</taxon>
        <taxon>Ecdysozoa</taxon>
        <taxon>Scalidophora</taxon>
        <taxon>Priapulida</taxon>
        <taxon>Priapulimorpha</taxon>
        <taxon>Priapulimorphida</taxon>
        <taxon>Priapulidae</taxon>
        <taxon>Priapulus</taxon>
    </lineage>
</organism>
<evidence type="ECO:0000256" key="13">
    <source>
        <dbReference type="SAM" id="MobiDB-lite"/>
    </source>
</evidence>
<keyword evidence="4 10" id="KW-0728">SH3 domain</keyword>
<dbReference type="InterPro" id="IPR000719">
    <property type="entry name" value="Prot_kinase_dom"/>
</dbReference>
<dbReference type="InterPro" id="IPR051681">
    <property type="entry name" value="Ser/Thr_Kinases-Pseudokinases"/>
</dbReference>
<name>A0ABM1E5I4_PRICU</name>
<dbReference type="Gene3D" id="3.30.200.20">
    <property type="entry name" value="Phosphorylase Kinase, domain 1"/>
    <property type="match status" value="1"/>
</dbReference>
<dbReference type="InterPro" id="IPR036028">
    <property type="entry name" value="SH3-like_dom_sf"/>
</dbReference>
<comment type="similarity">
    <text evidence="2">Belongs to the protein kinase superfamily. STE Ser/Thr protein kinase family. MAP kinase kinase kinase subfamily.</text>
</comment>
<evidence type="ECO:0000259" key="14">
    <source>
        <dbReference type="PROSITE" id="PS50002"/>
    </source>
</evidence>
<feature type="compositionally biased region" description="Basic and acidic residues" evidence="13">
    <location>
        <begin position="749"/>
        <end position="760"/>
    </location>
</feature>
<evidence type="ECO:0000256" key="8">
    <source>
        <dbReference type="ARBA" id="ARBA00047559"/>
    </source>
</evidence>
<dbReference type="Pfam" id="PF00018">
    <property type="entry name" value="SH3_1"/>
    <property type="match status" value="1"/>
</dbReference>
<feature type="compositionally biased region" description="Basic and acidic residues" evidence="13">
    <location>
        <begin position="803"/>
        <end position="813"/>
    </location>
</feature>
<dbReference type="InterPro" id="IPR017441">
    <property type="entry name" value="Protein_kinase_ATP_BS"/>
</dbReference>
<dbReference type="InterPro" id="IPR011009">
    <property type="entry name" value="Kinase-like_dom_sf"/>
</dbReference>
<keyword evidence="7 11" id="KW-0067">ATP-binding</keyword>
<evidence type="ECO:0000256" key="7">
    <source>
        <dbReference type="ARBA" id="ARBA00022840"/>
    </source>
</evidence>
<dbReference type="PANTHER" id="PTHR44329">
    <property type="entry name" value="SERINE/THREONINE-PROTEIN KINASE TNNI3K-RELATED"/>
    <property type="match status" value="1"/>
</dbReference>
<gene>
    <name evidence="17" type="primary">LOC106809024</name>
</gene>
<dbReference type="InterPro" id="IPR001245">
    <property type="entry name" value="Ser-Thr/Tyr_kinase_cat_dom"/>
</dbReference>
<feature type="region of interest" description="Disordered" evidence="13">
    <location>
        <begin position="649"/>
        <end position="881"/>
    </location>
</feature>
<evidence type="ECO:0000256" key="1">
    <source>
        <dbReference type="ARBA" id="ARBA00001946"/>
    </source>
</evidence>
<dbReference type="Gene3D" id="2.30.30.40">
    <property type="entry name" value="SH3 Domains"/>
    <property type="match status" value="1"/>
</dbReference>
<dbReference type="PRINTS" id="PR00452">
    <property type="entry name" value="SH3DOMAIN"/>
</dbReference>
<dbReference type="RefSeq" id="XP_014667455.1">
    <property type="nucleotide sequence ID" value="XM_014811969.1"/>
</dbReference>
<feature type="coiled-coil region" evidence="12">
    <location>
        <begin position="366"/>
        <end position="393"/>
    </location>
</feature>
<evidence type="ECO:0000256" key="12">
    <source>
        <dbReference type="SAM" id="Coils"/>
    </source>
</evidence>
<dbReference type="PROSITE" id="PS00107">
    <property type="entry name" value="PROTEIN_KINASE_ATP"/>
    <property type="match status" value="1"/>
</dbReference>
<dbReference type="GeneID" id="106809024"/>
<evidence type="ECO:0000256" key="11">
    <source>
        <dbReference type="PROSITE-ProRule" id="PRU10141"/>
    </source>
</evidence>
<dbReference type="InterPro" id="IPR001452">
    <property type="entry name" value="SH3_domain"/>
</dbReference>
<dbReference type="PROSITE" id="PS50002">
    <property type="entry name" value="SH3"/>
    <property type="match status" value="1"/>
</dbReference>
<comment type="catalytic activity">
    <reaction evidence="9">
        <text>L-seryl-[protein] + ATP = O-phospho-L-seryl-[protein] + ADP + H(+)</text>
        <dbReference type="Rhea" id="RHEA:17989"/>
        <dbReference type="Rhea" id="RHEA-COMP:9863"/>
        <dbReference type="Rhea" id="RHEA-COMP:11604"/>
        <dbReference type="ChEBI" id="CHEBI:15378"/>
        <dbReference type="ChEBI" id="CHEBI:29999"/>
        <dbReference type="ChEBI" id="CHEBI:30616"/>
        <dbReference type="ChEBI" id="CHEBI:83421"/>
        <dbReference type="ChEBI" id="CHEBI:456216"/>
        <dbReference type="EC" id="2.7.11.25"/>
    </reaction>
</comment>
<feature type="region of interest" description="Disordered" evidence="13">
    <location>
        <begin position="575"/>
        <end position="594"/>
    </location>
</feature>
<dbReference type="PANTHER" id="PTHR44329:SF293">
    <property type="entry name" value="MITOGEN-ACTIVATED PROTEIN KINASE KINASE KINASE"/>
    <property type="match status" value="1"/>
</dbReference>
<evidence type="ECO:0000313" key="17">
    <source>
        <dbReference type="RefSeq" id="XP_014667455.1"/>
    </source>
</evidence>
<evidence type="ECO:0000256" key="5">
    <source>
        <dbReference type="ARBA" id="ARBA00022527"/>
    </source>
</evidence>
<keyword evidence="16" id="KW-1185">Reference proteome</keyword>
<feature type="domain" description="SH3" evidence="14">
    <location>
        <begin position="1"/>
        <end position="62"/>
    </location>
</feature>
<dbReference type="CDD" id="cd14061">
    <property type="entry name" value="STKc_MLK"/>
    <property type="match status" value="1"/>
</dbReference>
<dbReference type="SUPFAM" id="SSF50044">
    <property type="entry name" value="SH3-domain"/>
    <property type="match status" value="1"/>
</dbReference>
<dbReference type="InterPro" id="IPR008271">
    <property type="entry name" value="Ser/Thr_kinase_AS"/>
</dbReference>
<proteinExistence type="inferred from homology"/>
<comment type="cofactor">
    <cofactor evidence="1">
        <name>Mg(2+)</name>
        <dbReference type="ChEBI" id="CHEBI:18420"/>
    </cofactor>
</comment>
<dbReference type="Gene3D" id="1.10.510.10">
    <property type="entry name" value="Transferase(Phosphotransferase) domain 1"/>
    <property type="match status" value="1"/>
</dbReference>
<evidence type="ECO:0000259" key="15">
    <source>
        <dbReference type="PROSITE" id="PS50011"/>
    </source>
</evidence>
<dbReference type="EC" id="2.7.11.25" evidence="3"/>
<dbReference type="Proteomes" id="UP000695022">
    <property type="component" value="Unplaced"/>
</dbReference>
<feature type="binding site" evidence="11">
    <location>
        <position position="107"/>
    </location>
    <ligand>
        <name>ATP</name>
        <dbReference type="ChEBI" id="CHEBI:30616"/>
    </ligand>
</feature>
<keyword evidence="6 11" id="KW-0547">Nucleotide-binding</keyword>
<evidence type="ECO:0000313" key="16">
    <source>
        <dbReference type="Proteomes" id="UP000695022"/>
    </source>
</evidence>
<dbReference type="SUPFAM" id="SSF56112">
    <property type="entry name" value="Protein kinase-like (PK-like)"/>
    <property type="match status" value="1"/>
</dbReference>
<dbReference type="PROSITE" id="PS50011">
    <property type="entry name" value="PROTEIN_KINASE_DOM"/>
    <property type="match status" value="1"/>
</dbReference>
<comment type="catalytic activity">
    <reaction evidence="8">
        <text>L-threonyl-[protein] + ATP = O-phospho-L-threonyl-[protein] + ADP + H(+)</text>
        <dbReference type="Rhea" id="RHEA:46608"/>
        <dbReference type="Rhea" id="RHEA-COMP:11060"/>
        <dbReference type="Rhea" id="RHEA-COMP:11605"/>
        <dbReference type="ChEBI" id="CHEBI:15378"/>
        <dbReference type="ChEBI" id="CHEBI:30013"/>
        <dbReference type="ChEBI" id="CHEBI:30616"/>
        <dbReference type="ChEBI" id="CHEBI:61977"/>
        <dbReference type="ChEBI" id="CHEBI:456216"/>
        <dbReference type="EC" id="2.7.11.25"/>
    </reaction>
</comment>
<feature type="domain" description="Protein kinase" evidence="15">
    <location>
        <begin position="80"/>
        <end position="348"/>
    </location>
</feature>
<feature type="compositionally biased region" description="Basic and acidic residues" evidence="13">
    <location>
        <begin position="517"/>
        <end position="534"/>
    </location>
</feature>
<sequence>MMYTVVFVYDATGDDELTLRRGQQLEVLSKDSKISGDEGWWTGRIGNKVGIFPSNFVTQANGVSPPVDDNWPFEILFEDLVLSEVIGVGGFGKVYRGTWRGDEVAIKAARHDPDEPMSVTVENVRQEAKLFSLLKHKNIVESKGVCLKEPNLCLVMEYARGGSLSRVLNGRRIPPNILVDWAIQIAEGMNYLHVEAPITLIHRDLKSSNVLLKEPIDDNDLCSKTLKITDFGLAREVDKTTHMSQAGTYAWMAPEVIKSSTFSKSSDVWSYGVLLWELLTGETPYKGIDTMAVAYGVAVNKLILPIPSTCPGAFRKLMEACWSIDPHERPSFPEILAQLREIEASPFMNTPQDSFHMMQDDWKLEIEDMFHELKCKENELRSREEEVTRALLQQKAQEEFLKQREQELAEREIDLLERELNIMILSQQNDKPVPNKRKGKFKKSRLKLLKGGSNLISRPSDFRHNITVQNINEKWSGRGTTSPDTPPSSPVFPRFRAIAMPGQGKPKGKTWGPSSVHQKEKVTTRQRSSVERWSKSAPNLEKSLRSLGGLANIPAVREMYLEDEEWPEDMMRPKAANHSQNGVDGGGSGGATKHFPQRKFSEQIICGIGAMLASLGAGFDIRLTNTTGVHPSVDADAAAAGSRRSSMLGSDYEFTSPSGYPHNTYHGATSHPRPGLDEVRAGGSSGGARYESPQRAALRRRSRNLDTEIRRLSASMDNEGYVNSDSDRSGAPPRGGASQYPPELYVPESMRHHGDGDAGGKRQSVTFEDTSPVRYHRRTPSNSSASGAADNESPLHGHLSRQNSRDYSRDAYRQEYAAAAAAAQRDYHSPSRQEFSSPARRPDFHRSSSQNSDYHRPGSATGGGDSAVYLSPSRQQSYDKDVYYRSEYSSAVRLARAPRL</sequence>